<proteinExistence type="predicted"/>
<comment type="caution">
    <text evidence="1">The sequence shown here is derived from an EMBL/GenBank/DDBJ whole genome shotgun (WGS) entry which is preliminary data.</text>
</comment>
<keyword evidence="2" id="KW-1185">Reference proteome</keyword>
<gene>
    <name evidence="1" type="ORF">MQP27_41085</name>
</gene>
<protein>
    <submittedName>
        <fullName evidence="1">Uncharacterized protein</fullName>
    </submittedName>
</protein>
<dbReference type="Proteomes" id="UP001165269">
    <property type="component" value="Unassembled WGS sequence"/>
</dbReference>
<evidence type="ECO:0000313" key="1">
    <source>
        <dbReference type="EMBL" id="MCI3277483.1"/>
    </source>
</evidence>
<organism evidence="1 2">
    <name type="scientific">Streptomyces cylindrosporus</name>
    <dbReference type="NCBI Taxonomy" id="2927583"/>
    <lineage>
        <taxon>Bacteria</taxon>
        <taxon>Bacillati</taxon>
        <taxon>Actinomycetota</taxon>
        <taxon>Actinomycetes</taxon>
        <taxon>Kitasatosporales</taxon>
        <taxon>Streptomycetaceae</taxon>
        <taxon>Streptomyces</taxon>
    </lineage>
</organism>
<dbReference type="EMBL" id="JALDAY010000015">
    <property type="protein sequence ID" value="MCI3277483.1"/>
    <property type="molecule type" value="Genomic_DNA"/>
</dbReference>
<dbReference type="RefSeq" id="WP_242775237.1">
    <property type="nucleotide sequence ID" value="NZ_JALDAY010000015.1"/>
</dbReference>
<sequence length="371" mass="40374">MSADEQRRKVLADVAEAYDVPVALLGTESERVYLHHWLTQAVAEAWKKGAETHQLAKKARSDIVDAVMPIVGQLQEQRDSALRPNGRAYGLARTWQRAHGSAMFLVRAAGAELLDVLDDSGAQERGVVHPEPNGQASQLHRVDEMPVAAECSAQYYKANFGPARQCIRAAQHHGDHIDEHGFHWSDTVAAYPVVDDQQPTNQGLLTGIEVRDPCPYCESCPLIPRTLLDDHVREHHPDVAIASHENGSSAPTEPPTCEAYRTPATAAETGLCARCGMYDYKHHVASSSDEGGVDRAEPAQRQRDALAQALREALAAFHEVKTGLSGTVIVHEASYGIHPSNFNRWRAALDGVPVNCAKPGGCCGCPHEMEA</sequence>
<evidence type="ECO:0000313" key="2">
    <source>
        <dbReference type="Proteomes" id="UP001165269"/>
    </source>
</evidence>
<accession>A0ABS9YJP7</accession>
<reference evidence="1" key="1">
    <citation type="submission" date="2022-03" db="EMBL/GenBank/DDBJ databases">
        <title>Streptomyces 7R015 and 7R016 isolated from Barleria lupulina in Thailand.</title>
        <authorList>
            <person name="Kanchanasin P."/>
            <person name="Phongsopitanun W."/>
            <person name="Tanasupawat S."/>
        </authorList>
    </citation>
    <scope>NUCLEOTIDE SEQUENCE</scope>
    <source>
        <strain evidence="1">7R015</strain>
    </source>
</reference>
<name>A0ABS9YJP7_9ACTN</name>